<keyword evidence="2" id="KW-0677">Repeat</keyword>
<dbReference type="InterPro" id="IPR013098">
    <property type="entry name" value="Ig_I-set"/>
</dbReference>
<evidence type="ECO:0000256" key="5">
    <source>
        <dbReference type="SAM" id="MobiDB-lite"/>
    </source>
</evidence>
<dbReference type="GO" id="GO:0003676">
    <property type="term" value="F:nucleic acid binding"/>
    <property type="evidence" value="ECO:0007669"/>
    <property type="project" value="InterPro"/>
</dbReference>
<feature type="domain" description="Ig-like" evidence="6">
    <location>
        <begin position="216"/>
        <end position="303"/>
    </location>
</feature>
<reference evidence="7 8" key="1">
    <citation type="journal article" date="2015" name="Nat. Commun.">
        <title>Outbred genome sequencing and CRISPR/Cas9 gene editing in butterflies.</title>
        <authorList>
            <person name="Li X."/>
            <person name="Fan D."/>
            <person name="Zhang W."/>
            <person name="Liu G."/>
            <person name="Zhang L."/>
            <person name="Zhao L."/>
            <person name="Fang X."/>
            <person name="Chen L."/>
            <person name="Dong Y."/>
            <person name="Chen Y."/>
            <person name="Ding Y."/>
            <person name="Zhao R."/>
            <person name="Feng M."/>
            <person name="Zhu Y."/>
            <person name="Feng Y."/>
            <person name="Jiang X."/>
            <person name="Zhu D."/>
            <person name="Xiang H."/>
            <person name="Feng X."/>
            <person name="Li S."/>
            <person name="Wang J."/>
            <person name="Zhang G."/>
            <person name="Kronforst M.R."/>
            <person name="Wang W."/>
        </authorList>
    </citation>
    <scope>NUCLEOTIDE SEQUENCE [LARGE SCALE GENOMIC DNA]</scope>
    <source>
        <strain evidence="7">Ya'a_city_454_Pm</strain>
        <tissue evidence="7">Whole body</tissue>
    </source>
</reference>
<dbReference type="Gene3D" id="2.60.40.10">
    <property type="entry name" value="Immunoglobulins"/>
    <property type="match status" value="5"/>
</dbReference>
<dbReference type="InterPro" id="IPR051170">
    <property type="entry name" value="Neural/epithelial_adhesion"/>
</dbReference>
<keyword evidence="4" id="KW-0393">Immunoglobulin domain</keyword>
<dbReference type="GO" id="GO:0046872">
    <property type="term" value="F:metal ion binding"/>
    <property type="evidence" value="ECO:0007669"/>
    <property type="project" value="InterPro"/>
</dbReference>
<proteinExistence type="predicted"/>
<dbReference type="Gene3D" id="3.40.570.10">
    <property type="entry name" value="Extracellular Endonuclease, subunit A"/>
    <property type="match status" value="1"/>
</dbReference>
<feature type="region of interest" description="Disordered" evidence="5">
    <location>
        <begin position="1"/>
        <end position="30"/>
    </location>
</feature>
<dbReference type="InterPro" id="IPR044925">
    <property type="entry name" value="His-Me_finger_sf"/>
</dbReference>
<dbReference type="Pfam" id="PF07679">
    <property type="entry name" value="I-set"/>
    <property type="match status" value="1"/>
</dbReference>
<dbReference type="STRING" id="76193.A0A194RHP1"/>
<feature type="domain" description="Ig-like" evidence="6">
    <location>
        <begin position="308"/>
        <end position="378"/>
    </location>
</feature>
<dbReference type="Proteomes" id="UP000053240">
    <property type="component" value="Unassembled WGS sequence"/>
</dbReference>
<feature type="domain" description="Ig-like" evidence="6">
    <location>
        <begin position="389"/>
        <end position="467"/>
    </location>
</feature>
<dbReference type="PANTHER" id="PTHR12231:SF253">
    <property type="entry name" value="DPR-INTERACTING PROTEIN ETA, ISOFORM B-RELATED"/>
    <property type="match status" value="1"/>
</dbReference>
<dbReference type="AlphaFoldDB" id="A0A194RHP1"/>
<dbReference type="InterPro" id="IPR003599">
    <property type="entry name" value="Ig_sub"/>
</dbReference>
<dbReference type="Pfam" id="PF13927">
    <property type="entry name" value="Ig_3"/>
    <property type="match status" value="2"/>
</dbReference>
<dbReference type="EMBL" id="KQ460205">
    <property type="protein sequence ID" value="KPJ17082.1"/>
    <property type="molecule type" value="Genomic_DNA"/>
</dbReference>
<gene>
    <name evidence="7" type="ORF">RR48_13938</name>
</gene>
<evidence type="ECO:0000256" key="2">
    <source>
        <dbReference type="ARBA" id="ARBA00022737"/>
    </source>
</evidence>
<feature type="domain" description="Ig-like" evidence="6">
    <location>
        <begin position="131"/>
        <end position="207"/>
    </location>
</feature>
<dbReference type="SUPFAM" id="SSF54060">
    <property type="entry name" value="His-Me finger endonucleases"/>
    <property type="match status" value="1"/>
</dbReference>
<dbReference type="InterPro" id="IPR044929">
    <property type="entry name" value="DNA/RNA_non-sp_Endonuclease_sf"/>
</dbReference>
<dbReference type="SUPFAM" id="SSF48726">
    <property type="entry name" value="Immunoglobulin"/>
    <property type="match status" value="4"/>
</dbReference>
<dbReference type="InParanoid" id="A0A194RHP1"/>
<name>A0A194RHP1_PAPMA</name>
<dbReference type="PANTHER" id="PTHR12231">
    <property type="entry name" value="CTX-RELATED TYPE I TRANSMEMBRANE PROTEIN"/>
    <property type="match status" value="1"/>
</dbReference>
<dbReference type="Pfam" id="PF01223">
    <property type="entry name" value="Endonuclease_NS"/>
    <property type="match status" value="1"/>
</dbReference>
<evidence type="ECO:0000256" key="4">
    <source>
        <dbReference type="ARBA" id="ARBA00023319"/>
    </source>
</evidence>
<evidence type="ECO:0000256" key="3">
    <source>
        <dbReference type="ARBA" id="ARBA00023157"/>
    </source>
</evidence>
<dbReference type="InterPro" id="IPR003598">
    <property type="entry name" value="Ig_sub2"/>
</dbReference>
<accession>A0A194RHP1</accession>
<keyword evidence="3" id="KW-1015">Disulfide bond</keyword>
<dbReference type="SMART" id="SM00892">
    <property type="entry name" value="Endonuclease_NS"/>
    <property type="match status" value="1"/>
</dbReference>
<evidence type="ECO:0000259" key="6">
    <source>
        <dbReference type="PROSITE" id="PS50835"/>
    </source>
</evidence>
<dbReference type="PROSITE" id="PS50835">
    <property type="entry name" value="IG_LIKE"/>
    <property type="match status" value="5"/>
</dbReference>
<dbReference type="InterPro" id="IPR001604">
    <property type="entry name" value="Endo_G_ENPP1-like_dom"/>
</dbReference>
<organism evidence="7 8">
    <name type="scientific">Papilio machaon</name>
    <name type="common">Old World swallowtail butterfly</name>
    <dbReference type="NCBI Taxonomy" id="76193"/>
    <lineage>
        <taxon>Eukaryota</taxon>
        <taxon>Metazoa</taxon>
        <taxon>Ecdysozoa</taxon>
        <taxon>Arthropoda</taxon>
        <taxon>Hexapoda</taxon>
        <taxon>Insecta</taxon>
        <taxon>Pterygota</taxon>
        <taxon>Neoptera</taxon>
        <taxon>Endopterygota</taxon>
        <taxon>Lepidoptera</taxon>
        <taxon>Glossata</taxon>
        <taxon>Ditrysia</taxon>
        <taxon>Papilionoidea</taxon>
        <taxon>Papilionidae</taxon>
        <taxon>Papilioninae</taxon>
        <taxon>Papilio</taxon>
    </lineage>
</organism>
<dbReference type="SMART" id="SM00409">
    <property type="entry name" value="IG"/>
    <property type="match status" value="4"/>
</dbReference>
<feature type="domain" description="Ig-like" evidence="6">
    <location>
        <begin position="36"/>
        <end position="121"/>
    </location>
</feature>
<dbReference type="InterPro" id="IPR007110">
    <property type="entry name" value="Ig-like_dom"/>
</dbReference>
<dbReference type="CDD" id="cd00096">
    <property type="entry name" value="Ig"/>
    <property type="match status" value="2"/>
</dbReference>
<dbReference type="InterPro" id="IPR036179">
    <property type="entry name" value="Ig-like_dom_sf"/>
</dbReference>
<keyword evidence="8" id="KW-1185">Reference proteome</keyword>
<dbReference type="SMART" id="SM00408">
    <property type="entry name" value="IGc2"/>
    <property type="match status" value="4"/>
</dbReference>
<protein>
    <submittedName>
        <fullName evidence="7">Immunoglobulin superfamily member 10</fullName>
    </submittedName>
</protein>
<dbReference type="InterPro" id="IPR013783">
    <property type="entry name" value="Ig-like_fold"/>
</dbReference>
<evidence type="ECO:0000313" key="8">
    <source>
        <dbReference type="Proteomes" id="UP000053240"/>
    </source>
</evidence>
<evidence type="ECO:0000313" key="7">
    <source>
        <dbReference type="EMBL" id="KPJ17082.1"/>
    </source>
</evidence>
<sequence>MFRLQFKNAHLTPEEEERRTASCARPWERPMPSDSPVILGKKHLDIIKQIGKPVKIPCEIQGEPAPEIHWSINGVGVEDTEPYKIYRDHSLTFKASIETMGKYSCEGVNKLGSIKKTANVSVFEPVSFGVPKELMIKIRVGRTLDISCPVKGYPTPKVRWEFYSINGTIRRTLSEKAQLIISAIQASEHGYYVCVAINPDGEEKSLRYVVNVEVPPSIIPEEKNIVAVVGDIGIRIPCNSYGDPKPTISWIYQGQPLATGNEYYDMESDRTLIFKNVKGSVAGMYACVAESDLGKVFEYFNVKIEAFPRTSNIVSEKYLEVSQSAVVQCNVPHSATDQIRWYKGRNVVAYGDLIFNKYKSSRSGLYKCRVSNYFKSVTGAMRIKTGFKPRFAYPTIQHDFMFYEPNLCLNCGNSANPKAKISWWKNKMKIVYSTDTYCCKNVVSSIGEYECVVENDLGKISQKFYVKGNDCLIDIKEEFDRHHPLVLNRYNKLSDFSVIDGHLAIPMGHSAQFFCQGSFNKFTDSSLKAECVESQIFKINGEQVDFSKLKCKEALQPVTINKNEDCANGNGEIFRIGINVNEFLEVYHVCFHRKLKIPLYAEYNLKASAAGVSCASPEKWFNSDVLNYNKDEMYDCKQQRNHLTAIIGRDMPGKEDECFGSRQLVNEKDLPAGFPQMLTHSYLNIIPQWNSDSMKNWDILEEILRTQVKKRHRSFTRSNVFIRTGVSQNFLLPIGKSKRYKDIYIKDKAGNKFILPVFLWKVITDELSAATVVIIQVIIPGSLRGDDIKNYEICTNQCDKIQWLDGIDAEYLKSGYMLCCSINDFEKAFPYRVSFSMGYKKILSIFTTSS</sequence>
<dbReference type="GO" id="GO:0016787">
    <property type="term" value="F:hydrolase activity"/>
    <property type="evidence" value="ECO:0007669"/>
    <property type="project" value="InterPro"/>
</dbReference>
<keyword evidence="1" id="KW-0732">Signal</keyword>
<evidence type="ECO:0000256" key="1">
    <source>
        <dbReference type="ARBA" id="ARBA00022729"/>
    </source>
</evidence>